<feature type="domain" description="TonB-dependent receptor plug" evidence="18">
    <location>
        <begin position="86"/>
        <end position="184"/>
    </location>
</feature>
<dbReference type="Pfam" id="PF00593">
    <property type="entry name" value="TonB_dep_Rec_b-barrel"/>
    <property type="match status" value="1"/>
</dbReference>
<keyword evidence="11 14" id="KW-0472">Membrane</keyword>
<sequence length="741" mass="80535">MLRPVPSVVSHPTPVARLVRQATALCATAALLSPLAALAAAPEAPDEIAADAIPTVNVTGKHDATTEKSKSFTTRSSTLFKGEQDIRDTPQPVTVITRQLMEERNLLDLTDVLTSTAGITVEYTDSERLGYNSRGFGIDAMQIDGLSYKQSGSAFIQPDTAVLDRVELLRGASGMLRGSGNPSATVNMVRKLPTSGFQATAGLTVGSWDRRRVEVDVSTPLNDSGTVRGRVVAVKDKKDFFQKAREEDREVLYGVVQADLTPRTTVTAWLQHTDLDATGAWGGIPANFDGSSLNMPDDTFLSAGWSRWNRYNDQAQVGIEHRFDNGWSVRASAGYLGLRIKPNGFKQSYIARTSTTNPYLMDITTSQYTGDDSRQQALSIVADGPFTLFGRKHALVLGAERVYDRTIATYGVGSLFKQTVDIRTFDPYSSYPEREVTTMPAGGNPPTVTTNNGAFATARFSLADPLTLSLGARLSWWETENRANGSGYKVTREATPYVGLVYDLSNEISAYTSYTEIFTPQNVRGADGNLLEPITGEDIEVGLKGEFFGGRLNASLGLFQIENVGRAIEDTSSIDPCLPYFTTGYCRIAGGKQRSEGLEAEVSGELLPGWQLMAGYTNTRTKYLRDAAANTGQPLRSIDPKHQLRLFTSYSPNRSGPGWTVGGGVNMQSDSYVRGSGLTATQGGYAIANAMLGWRFTDTLSVQANVNNLFDKVYYKRFGPTGLAWYYGDPRNVSVSLRGSL</sequence>
<dbReference type="Pfam" id="PF07715">
    <property type="entry name" value="Plug"/>
    <property type="match status" value="1"/>
</dbReference>
<keyword evidence="6 14" id="KW-0812">Transmembrane</keyword>
<dbReference type="GO" id="GO:0038023">
    <property type="term" value="F:signaling receptor activity"/>
    <property type="evidence" value="ECO:0007669"/>
    <property type="project" value="InterPro"/>
</dbReference>
<evidence type="ECO:0000259" key="18">
    <source>
        <dbReference type="Pfam" id="PF07715"/>
    </source>
</evidence>
<keyword evidence="10 15" id="KW-0798">TonB box</keyword>
<name>A0A1S2NFQ9_9BURK</name>
<keyword evidence="5" id="KW-0410">Iron transport</keyword>
<proteinExistence type="inferred from homology"/>
<dbReference type="Gene3D" id="2.170.130.10">
    <property type="entry name" value="TonB-dependent receptor, plug domain"/>
    <property type="match status" value="1"/>
</dbReference>
<accession>A0A1S2NFQ9</accession>
<evidence type="ECO:0000256" key="14">
    <source>
        <dbReference type="PROSITE-ProRule" id="PRU01360"/>
    </source>
</evidence>
<dbReference type="EMBL" id="JRYB01000001">
    <property type="protein sequence ID" value="OIJ43878.1"/>
    <property type="molecule type" value="Genomic_DNA"/>
</dbReference>
<keyword evidence="13 14" id="KW-0998">Cell outer membrane</keyword>
<evidence type="ECO:0000256" key="15">
    <source>
        <dbReference type="RuleBase" id="RU003357"/>
    </source>
</evidence>
<feature type="signal peptide" evidence="16">
    <location>
        <begin position="1"/>
        <end position="39"/>
    </location>
</feature>
<evidence type="ECO:0000256" key="5">
    <source>
        <dbReference type="ARBA" id="ARBA00022496"/>
    </source>
</evidence>
<dbReference type="AlphaFoldDB" id="A0A1S2NFQ9"/>
<comment type="caution">
    <text evidence="19">The sequence shown here is derived from an EMBL/GenBank/DDBJ whole genome shotgun (WGS) entry which is preliminary data.</text>
</comment>
<keyword evidence="12 19" id="KW-0675">Receptor</keyword>
<evidence type="ECO:0000259" key="17">
    <source>
        <dbReference type="Pfam" id="PF00593"/>
    </source>
</evidence>
<dbReference type="InterPro" id="IPR036942">
    <property type="entry name" value="Beta-barrel_TonB_sf"/>
</dbReference>
<reference evidence="19 20" key="1">
    <citation type="submission" date="2014-10" db="EMBL/GenBank/DDBJ databases">
        <authorList>
            <person name="Seo M.-J."/>
            <person name="Seok Y.J."/>
            <person name="Cha I.-T."/>
        </authorList>
    </citation>
    <scope>NUCLEOTIDE SEQUENCE [LARGE SCALE GENOMIC DNA]</scope>
    <source>
        <strain evidence="19 20">NEU</strain>
    </source>
</reference>
<organism evidence="19 20">
    <name type="scientific">Massilia timonae</name>
    <dbReference type="NCBI Taxonomy" id="47229"/>
    <lineage>
        <taxon>Bacteria</taxon>
        <taxon>Pseudomonadati</taxon>
        <taxon>Pseudomonadota</taxon>
        <taxon>Betaproteobacteria</taxon>
        <taxon>Burkholderiales</taxon>
        <taxon>Oxalobacteraceae</taxon>
        <taxon>Telluria group</taxon>
        <taxon>Massilia</taxon>
    </lineage>
</organism>
<dbReference type="PANTHER" id="PTHR32552:SF74">
    <property type="entry name" value="HYDROXAMATE SIDEROPHORE RECEPTOR FHUE"/>
    <property type="match status" value="1"/>
</dbReference>
<dbReference type="RefSeq" id="WP_071363247.1">
    <property type="nucleotide sequence ID" value="NZ_JRYB01000001.1"/>
</dbReference>
<dbReference type="SUPFAM" id="SSF56935">
    <property type="entry name" value="Porins"/>
    <property type="match status" value="1"/>
</dbReference>
<dbReference type="PROSITE" id="PS52016">
    <property type="entry name" value="TONB_DEPENDENT_REC_3"/>
    <property type="match status" value="1"/>
</dbReference>
<feature type="domain" description="TonB-dependent receptor-like beta-barrel" evidence="17">
    <location>
        <begin position="260"/>
        <end position="709"/>
    </location>
</feature>
<evidence type="ECO:0000256" key="12">
    <source>
        <dbReference type="ARBA" id="ARBA00023170"/>
    </source>
</evidence>
<dbReference type="InterPro" id="IPR000531">
    <property type="entry name" value="Beta-barrel_TonB"/>
</dbReference>
<evidence type="ECO:0000256" key="2">
    <source>
        <dbReference type="ARBA" id="ARBA00009810"/>
    </source>
</evidence>
<evidence type="ECO:0000313" key="20">
    <source>
        <dbReference type="Proteomes" id="UP000180246"/>
    </source>
</evidence>
<dbReference type="CDD" id="cd01347">
    <property type="entry name" value="ligand_gated_channel"/>
    <property type="match status" value="1"/>
</dbReference>
<protein>
    <submittedName>
        <fullName evidence="19">TonB-dependent siderophore receptor family protein</fullName>
    </submittedName>
</protein>
<evidence type="ECO:0000256" key="4">
    <source>
        <dbReference type="ARBA" id="ARBA00022452"/>
    </source>
</evidence>
<dbReference type="Proteomes" id="UP000180246">
    <property type="component" value="Unassembled WGS sequence"/>
</dbReference>
<evidence type="ECO:0000256" key="9">
    <source>
        <dbReference type="ARBA" id="ARBA00023065"/>
    </source>
</evidence>
<dbReference type="InterPro" id="IPR012910">
    <property type="entry name" value="Plug_dom"/>
</dbReference>
<dbReference type="FunFam" id="2.170.130.10:FF:000010">
    <property type="entry name" value="Ferripyoverdine receptor"/>
    <property type="match status" value="1"/>
</dbReference>
<comment type="subcellular location">
    <subcellularLocation>
        <location evidence="1 14">Cell outer membrane</location>
        <topology evidence="1 14">Multi-pass membrane protein</topology>
    </subcellularLocation>
</comment>
<gene>
    <name evidence="19" type="ORF">LO55_4651</name>
</gene>
<feature type="chain" id="PRO_5010291471" evidence="16">
    <location>
        <begin position="40"/>
        <end position="741"/>
    </location>
</feature>
<evidence type="ECO:0000256" key="7">
    <source>
        <dbReference type="ARBA" id="ARBA00022729"/>
    </source>
</evidence>
<evidence type="ECO:0000256" key="1">
    <source>
        <dbReference type="ARBA" id="ARBA00004571"/>
    </source>
</evidence>
<dbReference type="InterPro" id="IPR010105">
    <property type="entry name" value="TonB_sidphr_rcpt"/>
</dbReference>
<dbReference type="InterPro" id="IPR037066">
    <property type="entry name" value="Plug_dom_sf"/>
</dbReference>
<dbReference type="InterPro" id="IPR039426">
    <property type="entry name" value="TonB-dep_rcpt-like"/>
</dbReference>
<dbReference type="Gene3D" id="2.40.170.20">
    <property type="entry name" value="TonB-dependent receptor, beta-barrel domain"/>
    <property type="match status" value="1"/>
</dbReference>
<dbReference type="GO" id="GO:0015891">
    <property type="term" value="P:siderophore transport"/>
    <property type="evidence" value="ECO:0007669"/>
    <property type="project" value="InterPro"/>
</dbReference>
<keyword evidence="9" id="KW-0406">Ion transport</keyword>
<comment type="similarity">
    <text evidence="2 14 15">Belongs to the TonB-dependent receptor family.</text>
</comment>
<evidence type="ECO:0000256" key="11">
    <source>
        <dbReference type="ARBA" id="ARBA00023136"/>
    </source>
</evidence>
<evidence type="ECO:0000256" key="8">
    <source>
        <dbReference type="ARBA" id="ARBA00023004"/>
    </source>
</evidence>
<evidence type="ECO:0000256" key="6">
    <source>
        <dbReference type="ARBA" id="ARBA00022692"/>
    </source>
</evidence>
<evidence type="ECO:0000256" key="10">
    <source>
        <dbReference type="ARBA" id="ARBA00023077"/>
    </source>
</evidence>
<evidence type="ECO:0000256" key="13">
    <source>
        <dbReference type="ARBA" id="ARBA00023237"/>
    </source>
</evidence>
<keyword evidence="4 14" id="KW-1134">Transmembrane beta strand</keyword>
<evidence type="ECO:0000256" key="16">
    <source>
        <dbReference type="SAM" id="SignalP"/>
    </source>
</evidence>
<evidence type="ECO:0000256" key="3">
    <source>
        <dbReference type="ARBA" id="ARBA00022448"/>
    </source>
</evidence>
<keyword evidence="8" id="KW-0408">Iron</keyword>
<dbReference type="NCBIfam" id="TIGR01783">
    <property type="entry name" value="TonB-siderophor"/>
    <property type="match status" value="1"/>
</dbReference>
<evidence type="ECO:0000313" key="19">
    <source>
        <dbReference type="EMBL" id="OIJ43878.1"/>
    </source>
</evidence>
<keyword evidence="7 16" id="KW-0732">Signal</keyword>
<dbReference type="GO" id="GO:0015344">
    <property type="term" value="F:siderophore uptake transmembrane transporter activity"/>
    <property type="evidence" value="ECO:0007669"/>
    <property type="project" value="TreeGrafter"/>
</dbReference>
<dbReference type="GO" id="GO:0009279">
    <property type="term" value="C:cell outer membrane"/>
    <property type="evidence" value="ECO:0007669"/>
    <property type="project" value="UniProtKB-SubCell"/>
</dbReference>
<keyword evidence="3 14" id="KW-0813">Transport</keyword>
<dbReference type="PANTHER" id="PTHR32552">
    <property type="entry name" value="FERRICHROME IRON RECEPTOR-RELATED"/>
    <property type="match status" value="1"/>
</dbReference>